<evidence type="ECO:0000313" key="3">
    <source>
        <dbReference type="EMBL" id="CAF4410905.1"/>
    </source>
</evidence>
<dbReference type="Proteomes" id="UP000663829">
    <property type="component" value="Unassembled WGS sequence"/>
</dbReference>
<feature type="domain" description="G" evidence="1">
    <location>
        <begin position="43"/>
        <end position="138"/>
    </location>
</feature>
<dbReference type="EMBL" id="CAJNOQ010026979">
    <property type="protein sequence ID" value="CAF1549948.1"/>
    <property type="molecule type" value="Genomic_DNA"/>
</dbReference>
<evidence type="ECO:0000313" key="2">
    <source>
        <dbReference type="EMBL" id="CAF1549948.1"/>
    </source>
</evidence>
<dbReference type="Gene3D" id="3.40.50.300">
    <property type="entry name" value="P-loop containing nucleotide triphosphate hydrolases"/>
    <property type="match status" value="1"/>
</dbReference>
<dbReference type="Proteomes" id="UP000681722">
    <property type="component" value="Unassembled WGS sequence"/>
</dbReference>
<evidence type="ECO:0000259" key="1">
    <source>
        <dbReference type="Pfam" id="PF01926"/>
    </source>
</evidence>
<dbReference type="EMBL" id="CAJOBC010092653">
    <property type="protein sequence ID" value="CAF4410905.1"/>
    <property type="molecule type" value="Genomic_DNA"/>
</dbReference>
<name>A0A815WN93_9BILA</name>
<dbReference type="InterPro" id="IPR027417">
    <property type="entry name" value="P-loop_NTPase"/>
</dbReference>
<keyword evidence="4" id="KW-1185">Reference proteome</keyword>
<proteinExistence type="predicted"/>
<dbReference type="OrthoDB" id="8954335at2759"/>
<protein>
    <recommendedName>
        <fullName evidence="1">G domain-containing protein</fullName>
    </recommendedName>
</protein>
<accession>A0A815WN93</accession>
<dbReference type="SUPFAM" id="SSF52540">
    <property type="entry name" value="P-loop containing nucleoside triphosphate hydrolases"/>
    <property type="match status" value="1"/>
</dbReference>
<comment type="caution">
    <text evidence="2">The sequence shown here is derived from an EMBL/GenBank/DDBJ whole genome shotgun (WGS) entry which is preliminary data.</text>
</comment>
<dbReference type="InterPro" id="IPR006073">
    <property type="entry name" value="GTP-bd"/>
</dbReference>
<sequence length="284" mass="32282">MEDDSSSNEDNELGETTGFCRYSSFVGSIRYNKELEHEPLNLLIGTTGMGKRTLLNALCDTDQYISKGADPGTEEPLIGYVGNWPIVDTRGLNDKHQKWQNEAVEELQTFLFHGCHRLSTIILYLSDPVEHSRLTGDISDCLQSFRRLIDNADLDNVSILYRAHMNIPQPAYSTTLFKWADEVRKLDCVVREKIPVYAKYEFRAGEKVNVLIANLADIKKRLIRHRYTKYFGWRQAGCKKCGEDLYRDFDHGPCDSMSTPKNMSVKYVTNPNPSLDLGLGIGCP</sequence>
<evidence type="ECO:0000313" key="4">
    <source>
        <dbReference type="Proteomes" id="UP000663829"/>
    </source>
</evidence>
<dbReference type="AlphaFoldDB" id="A0A815WN93"/>
<dbReference type="Pfam" id="PF01926">
    <property type="entry name" value="MMR_HSR1"/>
    <property type="match status" value="1"/>
</dbReference>
<organism evidence="2 4">
    <name type="scientific">Didymodactylos carnosus</name>
    <dbReference type="NCBI Taxonomy" id="1234261"/>
    <lineage>
        <taxon>Eukaryota</taxon>
        <taxon>Metazoa</taxon>
        <taxon>Spiralia</taxon>
        <taxon>Gnathifera</taxon>
        <taxon>Rotifera</taxon>
        <taxon>Eurotatoria</taxon>
        <taxon>Bdelloidea</taxon>
        <taxon>Philodinida</taxon>
        <taxon>Philodinidae</taxon>
        <taxon>Didymodactylos</taxon>
    </lineage>
</organism>
<feature type="non-terminal residue" evidence="2">
    <location>
        <position position="1"/>
    </location>
</feature>
<reference evidence="2" key="1">
    <citation type="submission" date="2021-02" db="EMBL/GenBank/DDBJ databases">
        <authorList>
            <person name="Nowell W R."/>
        </authorList>
    </citation>
    <scope>NUCLEOTIDE SEQUENCE</scope>
</reference>
<gene>
    <name evidence="2" type="ORF">GPM918_LOCUS39144</name>
    <name evidence="3" type="ORF">SRO942_LOCUS40000</name>
</gene>